<dbReference type="AlphaFoldDB" id="A0A978V5B5"/>
<name>A0A978V5B5_ZIZJJ</name>
<dbReference type="PANTHER" id="PTHR13038">
    <property type="entry name" value="APG9 AUTOPHAGY 9"/>
    <property type="match status" value="1"/>
</dbReference>
<keyword evidence="9 10" id="KW-0472">Membrane</keyword>
<dbReference type="GO" id="GO:0061709">
    <property type="term" value="P:reticulophagy"/>
    <property type="evidence" value="ECO:0007669"/>
    <property type="project" value="TreeGrafter"/>
</dbReference>
<sequence length="275" mass="30577">MGLLACLLVRSSVNNVRALFQKPRFWAYGAFCGHIILFGYLAFETEGLLFVLTLSNVLMDDAGLPDKASTTRFAFGWVGSSLCLDITDNKIQTMPWAAILEKVVQLQSLQQLCVVKDLSAHDVVMQLMQKENYLIGMLNKGKQTSDRRRRAFYSSPTTGPLWWVRAEDCRGQKCSVLHLLPCLGQFMLHLQMGLLLQGIQSPADSTSPRPASGSGTLVITGNMRSKLDRASFSNSSANDAGATVREVASRRVEDLRMQEERDLSNLGFEKFELYG</sequence>
<keyword evidence="6 10" id="KW-1133">Transmembrane helix</keyword>
<comment type="subcellular location">
    <subcellularLocation>
        <location evidence="1 10">Preautophagosomal structure membrane</location>
        <topology evidence="1 10">Multi-pass membrane protein</topology>
    </subcellularLocation>
</comment>
<evidence type="ECO:0000313" key="12">
    <source>
        <dbReference type="Proteomes" id="UP000813462"/>
    </source>
</evidence>
<proteinExistence type="inferred from homology"/>
<comment type="similarity">
    <text evidence="2 10">Belongs to the ATG9 family.</text>
</comment>
<keyword evidence="7 10" id="KW-0072">Autophagy</keyword>
<comment type="caution">
    <text evidence="11">The sequence shown here is derived from an EMBL/GenBank/DDBJ whole genome shotgun (WGS) entry which is preliminary data.</text>
</comment>
<evidence type="ECO:0000256" key="2">
    <source>
        <dbReference type="ARBA" id="ARBA00006185"/>
    </source>
</evidence>
<accession>A0A978V5B5</accession>
<evidence type="ECO:0000256" key="3">
    <source>
        <dbReference type="ARBA" id="ARBA00018074"/>
    </source>
</evidence>
<organism evidence="11 12">
    <name type="scientific">Ziziphus jujuba var. spinosa</name>
    <dbReference type="NCBI Taxonomy" id="714518"/>
    <lineage>
        <taxon>Eukaryota</taxon>
        <taxon>Viridiplantae</taxon>
        <taxon>Streptophyta</taxon>
        <taxon>Embryophyta</taxon>
        <taxon>Tracheophyta</taxon>
        <taxon>Spermatophyta</taxon>
        <taxon>Magnoliopsida</taxon>
        <taxon>eudicotyledons</taxon>
        <taxon>Gunneridae</taxon>
        <taxon>Pentapetalae</taxon>
        <taxon>rosids</taxon>
        <taxon>fabids</taxon>
        <taxon>Rosales</taxon>
        <taxon>Rhamnaceae</taxon>
        <taxon>Paliureae</taxon>
        <taxon>Ziziphus</taxon>
    </lineage>
</organism>
<evidence type="ECO:0000256" key="5">
    <source>
        <dbReference type="ARBA" id="ARBA00022692"/>
    </source>
</evidence>
<evidence type="ECO:0000256" key="1">
    <source>
        <dbReference type="ARBA" id="ARBA00004511"/>
    </source>
</evidence>
<dbReference type="Pfam" id="PF04109">
    <property type="entry name" value="ATG9"/>
    <property type="match status" value="1"/>
</dbReference>
<dbReference type="GO" id="GO:0000422">
    <property type="term" value="P:autophagy of mitochondrion"/>
    <property type="evidence" value="ECO:0007669"/>
    <property type="project" value="TreeGrafter"/>
</dbReference>
<protein>
    <recommendedName>
        <fullName evidence="3 10">Autophagy-related protein 9</fullName>
    </recommendedName>
</protein>
<comment type="caution">
    <text evidence="10">Lacks conserved residue(s) required for the propagation of feature annotation.</text>
</comment>
<evidence type="ECO:0000313" key="11">
    <source>
        <dbReference type="EMBL" id="KAH7522548.1"/>
    </source>
</evidence>
<dbReference type="InterPro" id="IPR007241">
    <property type="entry name" value="Autophagy-rel_prot_9"/>
</dbReference>
<dbReference type="GO" id="GO:0034045">
    <property type="term" value="C:phagophore assembly site membrane"/>
    <property type="evidence" value="ECO:0007669"/>
    <property type="project" value="UniProtKB-SubCell"/>
</dbReference>
<dbReference type="GO" id="GO:0005776">
    <property type="term" value="C:autophagosome"/>
    <property type="evidence" value="ECO:0007669"/>
    <property type="project" value="TreeGrafter"/>
</dbReference>
<evidence type="ECO:0000256" key="6">
    <source>
        <dbReference type="ARBA" id="ARBA00022989"/>
    </source>
</evidence>
<comment type="function">
    <text evidence="10">Phospholipid scramblase involved in autophagy. Cycles between the preautophagosomal structure/phagophore assembly site (PAS) and the cytoplasmic vesicle pool and supplies membrane for the growing autophagosome. Lipid scramblase activity plays a key role in preautophagosomal structure/phagophore assembly by distributing the phospholipids that arrive through ATG2 from the cytoplasmic to the luminal leaflet of the bilayer, thereby driving autophagosomal membrane expansion.</text>
</comment>
<dbReference type="GO" id="GO:0034727">
    <property type="term" value="P:piecemeal microautophagy of the nucleus"/>
    <property type="evidence" value="ECO:0007669"/>
    <property type="project" value="TreeGrafter"/>
</dbReference>
<keyword evidence="4 10" id="KW-0813">Transport</keyword>
<evidence type="ECO:0000256" key="8">
    <source>
        <dbReference type="ARBA" id="ARBA00023055"/>
    </source>
</evidence>
<evidence type="ECO:0000256" key="9">
    <source>
        <dbReference type="ARBA" id="ARBA00023136"/>
    </source>
</evidence>
<dbReference type="EMBL" id="JAEACU010000007">
    <property type="protein sequence ID" value="KAH7522548.1"/>
    <property type="molecule type" value="Genomic_DNA"/>
</dbReference>
<reference evidence="11" key="1">
    <citation type="journal article" date="2021" name="Front. Plant Sci.">
        <title>Chromosome-Scale Genome Assembly for Chinese Sour Jujube and Insights Into Its Genome Evolution and Domestication Signature.</title>
        <authorList>
            <person name="Shen L.-Y."/>
            <person name="Luo H."/>
            <person name="Wang X.-L."/>
            <person name="Wang X.-M."/>
            <person name="Qiu X.-J."/>
            <person name="Liu H."/>
            <person name="Zhou S.-S."/>
            <person name="Jia K.-H."/>
            <person name="Nie S."/>
            <person name="Bao Y.-T."/>
            <person name="Zhang R.-G."/>
            <person name="Yun Q.-Z."/>
            <person name="Chai Y.-H."/>
            <person name="Lu J.-Y."/>
            <person name="Li Y."/>
            <person name="Zhao S.-W."/>
            <person name="Mao J.-F."/>
            <person name="Jia S.-G."/>
            <person name="Mao Y.-M."/>
        </authorList>
    </citation>
    <scope>NUCLEOTIDE SEQUENCE</scope>
    <source>
        <strain evidence="11">AT0</strain>
        <tissue evidence="11">Leaf</tissue>
    </source>
</reference>
<keyword evidence="8 10" id="KW-0445">Lipid transport</keyword>
<dbReference type="GO" id="GO:0006869">
    <property type="term" value="P:lipid transport"/>
    <property type="evidence" value="ECO:0007669"/>
    <property type="project" value="UniProtKB-KW"/>
</dbReference>
<gene>
    <name evidence="11" type="ORF">FEM48_Zijuj07G0150100</name>
</gene>
<evidence type="ECO:0000256" key="7">
    <source>
        <dbReference type="ARBA" id="ARBA00023006"/>
    </source>
</evidence>
<dbReference type="GO" id="GO:0034497">
    <property type="term" value="P:protein localization to phagophore assembly site"/>
    <property type="evidence" value="ECO:0007669"/>
    <property type="project" value="TreeGrafter"/>
</dbReference>
<dbReference type="Proteomes" id="UP000813462">
    <property type="component" value="Unassembled WGS sequence"/>
</dbReference>
<keyword evidence="5 10" id="KW-0812">Transmembrane</keyword>
<evidence type="ECO:0000256" key="4">
    <source>
        <dbReference type="ARBA" id="ARBA00022448"/>
    </source>
</evidence>
<feature type="transmembrane region" description="Helical" evidence="10">
    <location>
        <begin position="25"/>
        <end position="43"/>
    </location>
</feature>
<evidence type="ECO:0000256" key="10">
    <source>
        <dbReference type="RuleBase" id="RU364027"/>
    </source>
</evidence>
<dbReference type="PANTHER" id="PTHR13038:SF10">
    <property type="entry name" value="AUTOPHAGY-RELATED PROTEIN 9"/>
    <property type="match status" value="1"/>
</dbReference>